<keyword evidence="1" id="KW-1133">Transmembrane helix</keyword>
<evidence type="ECO:0008006" key="4">
    <source>
        <dbReference type="Google" id="ProtNLM"/>
    </source>
</evidence>
<accession>A0AA97AA15</accession>
<gene>
    <name evidence="2" type="ORF">PXH68_09720</name>
</gene>
<dbReference type="Proteomes" id="UP001304088">
    <property type="component" value="Chromosome"/>
</dbReference>
<dbReference type="RefSeq" id="WP_248028552.1">
    <property type="nucleotide sequence ID" value="NZ_CP118733.1"/>
</dbReference>
<sequence length="217" mass="23051">MENQNENKQIIEQEVQTEEKASLLTSLKTKVSKMSKKSIILLSAGALLLVTGGFVVAEVYENRLDALETQVEQSLGLSDNDDDNQVTTAQSVVASSNTTTASSTTAASSATATVVTAEQVAANYGITLVESSELDGTYTATVGNDSYTLTIKGNQGSLVEVDNDGEQDSELVVLDLEKKIAYIDGEADIYSLSGSTLTLTEVDTNDTTLDKISFTKQ</sequence>
<keyword evidence="1" id="KW-0472">Membrane</keyword>
<keyword evidence="1" id="KW-0812">Transmembrane</keyword>
<protein>
    <recommendedName>
        <fullName evidence="4">DUF3642 domain-containing protein</fullName>
    </recommendedName>
</protein>
<feature type="transmembrane region" description="Helical" evidence="1">
    <location>
        <begin position="39"/>
        <end position="60"/>
    </location>
</feature>
<evidence type="ECO:0000313" key="2">
    <source>
        <dbReference type="EMBL" id="WNY47136.1"/>
    </source>
</evidence>
<reference evidence="2 3" key="1">
    <citation type="submission" date="2023-02" db="EMBL/GenBank/DDBJ databases">
        <title>Streptococcus sp. Genome Sequencing and Assembly.</title>
        <authorList>
            <person name="Shore S.M."/>
            <person name="Nicholson T.L."/>
        </authorList>
    </citation>
    <scope>NUCLEOTIDE SEQUENCE [LARGE SCALE GENOMIC DNA]</scope>
    <source>
        <strain evidence="2 3">29896</strain>
    </source>
</reference>
<evidence type="ECO:0000313" key="3">
    <source>
        <dbReference type="Proteomes" id="UP001304088"/>
    </source>
</evidence>
<dbReference type="AlphaFoldDB" id="A0AA97AA15"/>
<organism evidence="2 3">
    <name type="scientific">Streptococcus suivaginalis</name>
    <dbReference type="NCBI Taxonomy" id="3028082"/>
    <lineage>
        <taxon>Bacteria</taxon>
        <taxon>Bacillati</taxon>
        <taxon>Bacillota</taxon>
        <taxon>Bacilli</taxon>
        <taxon>Lactobacillales</taxon>
        <taxon>Streptococcaceae</taxon>
        <taxon>Streptococcus</taxon>
    </lineage>
</organism>
<dbReference type="Gene3D" id="2.40.128.50">
    <property type="match status" value="1"/>
</dbReference>
<keyword evidence="3" id="KW-1185">Reference proteome</keyword>
<proteinExistence type="predicted"/>
<dbReference type="KEGG" id="ssuv:PXH68_09720"/>
<name>A0AA97AA15_9STRE</name>
<dbReference type="EMBL" id="CP118733">
    <property type="protein sequence ID" value="WNY47136.1"/>
    <property type="molecule type" value="Genomic_DNA"/>
</dbReference>
<dbReference type="InterPro" id="IPR027279">
    <property type="entry name" value="D_amino_pept/lipop_sf"/>
</dbReference>
<evidence type="ECO:0000256" key="1">
    <source>
        <dbReference type="SAM" id="Phobius"/>
    </source>
</evidence>